<reference evidence="1 2" key="1">
    <citation type="journal article" date="2021" name="Commun. Biol.">
        <title>Genomic insights into the host specific adaptation of the Pneumocystis genus.</title>
        <authorList>
            <person name="Cisse O.H."/>
            <person name="Ma L."/>
            <person name="Dekker J.P."/>
            <person name="Khil P.P."/>
            <person name="Youn J.-H."/>
            <person name="Brenchley J.M."/>
            <person name="Blair R."/>
            <person name="Pahar B."/>
            <person name="Chabe M."/>
            <person name="Van Rompay K.K.A."/>
            <person name="Keesler R."/>
            <person name="Sukura A."/>
            <person name="Hirsch V."/>
            <person name="Kutty G."/>
            <person name="Liu Y."/>
            <person name="Peng L."/>
            <person name="Chen J."/>
            <person name="Song J."/>
            <person name="Weissenbacher-Lang C."/>
            <person name="Xu J."/>
            <person name="Upham N.S."/>
            <person name="Stajich J.E."/>
            <person name="Cuomo C.A."/>
            <person name="Cushion M.T."/>
            <person name="Kovacs J.A."/>
        </authorList>
    </citation>
    <scope>NUCLEOTIDE SEQUENCE [LARGE SCALE GENOMIC DNA]</scope>
    <source>
        <strain evidence="1 2">RABM</strain>
    </source>
</reference>
<evidence type="ECO:0000313" key="2">
    <source>
        <dbReference type="Proteomes" id="UP000768646"/>
    </source>
</evidence>
<organism evidence="1 2">
    <name type="scientific">Pneumocystis oryctolagi</name>
    <dbReference type="NCBI Taxonomy" id="42067"/>
    <lineage>
        <taxon>Eukaryota</taxon>
        <taxon>Fungi</taxon>
        <taxon>Dikarya</taxon>
        <taxon>Ascomycota</taxon>
        <taxon>Taphrinomycotina</taxon>
        <taxon>Pneumocystomycetes</taxon>
        <taxon>Pneumocystaceae</taxon>
        <taxon>Pneumocystis</taxon>
    </lineage>
</organism>
<keyword evidence="2" id="KW-1185">Reference proteome</keyword>
<name>A0ACB7CG08_9ASCO</name>
<evidence type="ECO:0000313" key="1">
    <source>
        <dbReference type="EMBL" id="KAG4305918.1"/>
    </source>
</evidence>
<dbReference type="EMBL" id="JABTEG010000002">
    <property type="protein sequence ID" value="KAG4305918.1"/>
    <property type="molecule type" value="Genomic_DNA"/>
</dbReference>
<comment type="caution">
    <text evidence="1">The sequence shown here is derived from an EMBL/GenBank/DDBJ whole genome shotgun (WGS) entry which is preliminary data.</text>
</comment>
<accession>A0ACB7CG08</accession>
<protein>
    <submittedName>
        <fullName evidence="1">Uncharacterized protein</fullName>
    </submittedName>
</protein>
<gene>
    <name evidence="1" type="ORF">PORY_000828</name>
</gene>
<dbReference type="Proteomes" id="UP000768646">
    <property type="component" value="Unassembled WGS sequence"/>
</dbReference>
<sequence>MSTWRKLKIKPDELRLETTLQAGQAFRWKYLGDEWSCAFNKIIISLKQDASHIYYRVIGEKSDFMSHEEQVAFLKNYFNLSVCLRDLYKEWAYKDANFKFQMKRFRGVRILRQDPWENLICFICSSNNNIRRITKMIDILCSKYGSFVGTIKNIDYFNFPTPERLSESSVESELRELGFGYRAKFIQRTAWVIKNERPQQWLESLRNKSYIEAKKSLCELMGVGYKVADCVCLMSLDKSLAVPIDTHVWQIAQRDYNFKSEKYKTINKVLYDKIGNYFRNLWGEYAGWAQCVLFTSDLSNFKNRTIEMEMKLPKITFHDKINHSNELYNID</sequence>
<proteinExistence type="predicted"/>